<keyword evidence="2" id="KW-1185">Reference proteome</keyword>
<evidence type="ECO:0000313" key="2">
    <source>
        <dbReference type="Proteomes" id="UP000622580"/>
    </source>
</evidence>
<name>A0A941HXM6_9CAUL</name>
<dbReference type="AlphaFoldDB" id="A0A941HXM6"/>
<accession>A0A941HXM6</accession>
<gene>
    <name evidence="1" type="ORF">JKL49_17815</name>
</gene>
<sequence>MWPILGEAPADLLYVSRTSLPSLFARPLTDAVVASDPPPGLARHQNNAVRADLKKSSLAALIDHRPTHLIFDFIDERFDLLAAGDTLVTHSWELEASGYLAQPAFSSARIVPRASTQCDQLWREAALEMATFLQLTPLRDTQIILHASQWAQRYLDRAGQLRDFDPDVMIFDGNVGRLDDHNALLAGYQQRFAQMTGAARVSAAPELVMGDVGHRWGLSPFHYVADYYRDIWRQLRALGI</sequence>
<evidence type="ECO:0000313" key="1">
    <source>
        <dbReference type="EMBL" id="MBR7621256.1"/>
    </source>
</evidence>
<dbReference type="InterPro" id="IPR046237">
    <property type="entry name" value="DUF6270"/>
</dbReference>
<dbReference type="Pfam" id="PF19786">
    <property type="entry name" value="DUF6270"/>
    <property type="match status" value="1"/>
</dbReference>
<dbReference type="EMBL" id="JAGSGD010000001">
    <property type="protein sequence ID" value="MBR7621256.1"/>
    <property type="molecule type" value="Genomic_DNA"/>
</dbReference>
<reference evidence="1" key="1">
    <citation type="submission" date="2021-04" db="EMBL/GenBank/DDBJ databases">
        <title>Draft genome assembly of strain Phenylobacterium sp. 20VBR1 using MiniION and Illumina platforms.</title>
        <authorList>
            <person name="Thomas F.A."/>
            <person name="Krishnan K.P."/>
            <person name="Sinha R.K."/>
        </authorList>
    </citation>
    <scope>NUCLEOTIDE SEQUENCE</scope>
    <source>
        <strain evidence="1">20VBR1</strain>
    </source>
</reference>
<proteinExistence type="predicted"/>
<organism evidence="1 2">
    <name type="scientific">Phenylobacterium glaciei</name>
    <dbReference type="NCBI Taxonomy" id="2803784"/>
    <lineage>
        <taxon>Bacteria</taxon>
        <taxon>Pseudomonadati</taxon>
        <taxon>Pseudomonadota</taxon>
        <taxon>Alphaproteobacteria</taxon>
        <taxon>Caulobacterales</taxon>
        <taxon>Caulobacteraceae</taxon>
        <taxon>Phenylobacterium</taxon>
    </lineage>
</organism>
<dbReference type="Proteomes" id="UP000622580">
    <property type="component" value="Unassembled WGS sequence"/>
</dbReference>
<protein>
    <submittedName>
        <fullName evidence="1">Uncharacterized protein</fullName>
    </submittedName>
</protein>
<comment type="caution">
    <text evidence="1">The sequence shown here is derived from an EMBL/GenBank/DDBJ whole genome shotgun (WGS) entry which is preliminary data.</text>
</comment>